<dbReference type="CDD" id="cd06267">
    <property type="entry name" value="PBP1_LacI_sugar_binding-like"/>
    <property type="match status" value="1"/>
</dbReference>
<dbReference type="PaxDb" id="1680-BADO_0158"/>
<evidence type="ECO:0000256" key="1">
    <source>
        <dbReference type="ARBA" id="ARBA00023015"/>
    </source>
</evidence>
<keyword evidence="2" id="KW-0238">DNA-binding</keyword>
<keyword evidence="3" id="KW-0804">Transcription</keyword>
<gene>
    <name evidence="5" type="ordered locus">BAD_0150</name>
</gene>
<dbReference type="GO" id="GO:0000976">
    <property type="term" value="F:transcription cis-regulatory region binding"/>
    <property type="evidence" value="ECO:0007669"/>
    <property type="project" value="TreeGrafter"/>
</dbReference>
<dbReference type="EMBL" id="AP009256">
    <property type="protein sequence ID" value="BAF38931.1"/>
    <property type="molecule type" value="Genomic_DNA"/>
</dbReference>
<dbReference type="Proteomes" id="UP000008702">
    <property type="component" value="Chromosome"/>
</dbReference>
<dbReference type="PANTHER" id="PTHR30146">
    <property type="entry name" value="LACI-RELATED TRANSCRIPTIONAL REPRESSOR"/>
    <property type="match status" value="1"/>
</dbReference>
<keyword evidence="1" id="KW-0805">Transcription regulation</keyword>
<accession>A0ZZP8</accession>
<dbReference type="GO" id="GO:0003700">
    <property type="term" value="F:DNA-binding transcription factor activity"/>
    <property type="evidence" value="ECO:0007669"/>
    <property type="project" value="TreeGrafter"/>
</dbReference>
<name>A0ZZP8_BIFAA</name>
<keyword evidence="6" id="KW-1185">Reference proteome</keyword>
<feature type="domain" description="HTH lacI-type" evidence="4">
    <location>
        <begin position="19"/>
        <end position="73"/>
    </location>
</feature>
<reference evidence="5 6" key="1">
    <citation type="submission" date="2006-12" db="EMBL/GenBank/DDBJ databases">
        <title>Bifidobacterium adolescentis complete genome sequence.</title>
        <authorList>
            <person name="Suzuki T."/>
            <person name="Tsuda Y."/>
            <person name="Kanou N."/>
            <person name="Inoue T."/>
            <person name="Kumazaki K."/>
            <person name="Nagano S."/>
            <person name="Hirai S."/>
            <person name="Tanaka K."/>
            <person name="Watanabe K."/>
        </authorList>
    </citation>
    <scope>NUCLEOTIDE SEQUENCE [LARGE SCALE GENOMIC DNA]</scope>
    <source>
        <strain evidence="6">ATCC 15703 / DSM 20083 / NCTC 11814 / E194a</strain>
    </source>
</reference>
<dbReference type="PROSITE" id="PS50932">
    <property type="entry name" value="HTH_LACI_2"/>
    <property type="match status" value="1"/>
</dbReference>
<dbReference type="Gene3D" id="3.40.50.2300">
    <property type="match status" value="2"/>
</dbReference>
<dbReference type="SUPFAM" id="SSF47413">
    <property type="entry name" value="lambda repressor-like DNA-binding domains"/>
    <property type="match status" value="1"/>
</dbReference>
<dbReference type="HOGENOM" id="CLU_037628_6_1_11"/>
<evidence type="ECO:0000256" key="3">
    <source>
        <dbReference type="ARBA" id="ARBA00023163"/>
    </source>
</evidence>
<dbReference type="SMART" id="SM00354">
    <property type="entry name" value="HTH_LACI"/>
    <property type="match status" value="1"/>
</dbReference>
<dbReference type="PROSITE" id="PS00356">
    <property type="entry name" value="HTH_LACI_1"/>
    <property type="match status" value="1"/>
</dbReference>
<evidence type="ECO:0000313" key="5">
    <source>
        <dbReference type="EMBL" id="BAF38931.1"/>
    </source>
</evidence>
<evidence type="ECO:0000313" key="6">
    <source>
        <dbReference type="Proteomes" id="UP000008702"/>
    </source>
</evidence>
<evidence type="ECO:0000259" key="4">
    <source>
        <dbReference type="PROSITE" id="PS50932"/>
    </source>
</evidence>
<dbReference type="KEGG" id="bad:BAD_0150"/>
<dbReference type="InterPro" id="IPR010982">
    <property type="entry name" value="Lambda_DNA-bd_dom_sf"/>
</dbReference>
<dbReference type="PANTHER" id="PTHR30146:SF109">
    <property type="entry name" value="HTH-TYPE TRANSCRIPTIONAL REGULATOR GALS"/>
    <property type="match status" value="1"/>
</dbReference>
<dbReference type="SUPFAM" id="SSF53822">
    <property type="entry name" value="Periplasmic binding protein-like I"/>
    <property type="match status" value="1"/>
</dbReference>
<sequence length="363" mass="39437">MTKGVYMPKRTGGNGEHVVTMREVAKAAGVSIKTVSNVVNDYEFVSQATRDKVNKAIAELGYTVNVSARNLRRGQTGIIGLAIPDLQMPYFAQLSSLVIEEAKKVGLRVIVEPTQYSRDGELEALHGSQQMMIDGLIYSPLELGQDDVEQLKVDYPLVLVGERIFTDQVDHIATENVEGAKRATQYLLTTGCRRVAVVGVHPGEKVGSAALRYQGYLEALEEAGVEFDDRLVVESGMWHRSDGVRAMNALLDSGVEVDGVVALNDMLASGVMHAIQMHGLHIPDDISVVGFDNSDDSQYLSPALTSIAPGLEAVARLSVKVLKERIDGRDPNADRPGEKVFRKVASSLVVRQSTKLPIDSLVL</sequence>
<protein>
    <submittedName>
        <fullName evidence="5">LacI-type transcriptional regulator</fullName>
    </submittedName>
</protein>
<dbReference type="CDD" id="cd01392">
    <property type="entry name" value="HTH_LacI"/>
    <property type="match status" value="1"/>
</dbReference>
<dbReference type="STRING" id="367928.BAD_0150"/>
<dbReference type="InterPro" id="IPR046335">
    <property type="entry name" value="LacI/GalR-like_sensor"/>
</dbReference>
<dbReference type="Pfam" id="PF13377">
    <property type="entry name" value="Peripla_BP_3"/>
    <property type="match status" value="1"/>
</dbReference>
<dbReference type="DNASU" id="4556308"/>
<dbReference type="Pfam" id="PF00356">
    <property type="entry name" value="LacI"/>
    <property type="match status" value="1"/>
</dbReference>
<dbReference type="InterPro" id="IPR028082">
    <property type="entry name" value="Peripla_BP_I"/>
</dbReference>
<dbReference type="InterPro" id="IPR000843">
    <property type="entry name" value="HTH_LacI"/>
</dbReference>
<evidence type="ECO:0000256" key="2">
    <source>
        <dbReference type="ARBA" id="ARBA00023125"/>
    </source>
</evidence>
<dbReference type="Gene3D" id="1.10.260.40">
    <property type="entry name" value="lambda repressor-like DNA-binding domains"/>
    <property type="match status" value="1"/>
</dbReference>
<organism evidence="5 6">
    <name type="scientific">Bifidobacterium adolescentis (strain ATCC 15703 / DSM 20083 / NCTC 11814 / E194a)</name>
    <dbReference type="NCBI Taxonomy" id="367928"/>
    <lineage>
        <taxon>Bacteria</taxon>
        <taxon>Bacillati</taxon>
        <taxon>Actinomycetota</taxon>
        <taxon>Actinomycetes</taxon>
        <taxon>Bifidobacteriales</taxon>
        <taxon>Bifidobacteriaceae</taxon>
        <taxon>Bifidobacterium</taxon>
    </lineage>
</organism>
<proteinExistence type="predicted"/>
<dbReference type="AlphaFoldDB" id="A0ZZP8"/>